<dbReference type="Pfam" id="PF13302">
    <property type="entry name" value="Acetyltransf_3"/>
    <property type="match status" value="1"/>
</dbReference>
<dbReference type="OrthoDB" id="41238at2759"/>
<organism evidence="2 3">
    <name type="scientific">Diaporthe ampelina</name>
    <dbReference type="NCBI Taxonomy" id="1214573"/>
    <lineage>
        <taxon>Eukaryota</taxon>
        <taxon>Fungi</taxon>
        <taxon>Dikarya</taxon>
        <taxon>Ascomycota</taxon>
        <taxon>Pezizomycotina</taxon>
        <taxon>Sordariomycetes</taxon>
        <taxon>Sordariomycetidae</taxon>
        <taxon>Diaporthales</taxon>
        <taxon>Diaporthaceae</taxon>
        <taxon>Diaporthe</taxon>
    </lineage>
</organism>
<dbReference type="InterPro" id="IPR051908">
    <property type="entry name" value="Ribosomal_N-acetyltransferase"/>
</dbReference>
<keyword evidence="3" id="KW-1185">Reference proteome</keyword>
<dbReference type="Proteomes" id="UP000034680">
    <property type="component" value="Unassembled WGS sequence"/>
</dbReference>
<evidence type="ECO:0000313" key="3">
    <source>
        <dbReference type="Proteomes" id="UP000034680"/>
    </source>
</evidence>
<comment type="caution">
    <text evidence="2">The sequence shown here is derived from an EMBL/GenBank/DDBJ whole genome shotgun (WGS) entry which is preliminary data.</text>
</comment>
<dbReference type="GO" id="GO:1990189">
    <property type="term" value="F:protein N-terminal-serine acetyltransferase activity"/>
    <property type="evidence" value="ECO:0007669"/>
    <property type="project" value="TreeGrafter"/>
</dbReference>
<proteinExistence type="predicted"/>
<evidence type="ECO:0000313" key="2">
    <source>
        <dbReference type="EMBL" id="KKY33778.1"/>
    </source>
</evidence>
<dbReference type="EMBL" id="LCUC01000227">
    <property type="protein sequence ID" value="KKY33778.1"/>
    <property type="molecule type" value="Genomic_DNA"/>
</dbReference>
<evidence type="ECO:0000259" key="1">
    <source>
        <dbReference type="PROSITE" id="PS51186"/>
    </source>
</evidence>
<dbReference type="PANTHER" id="PTHR43441:SF5">
    <property type="entry name" value="FAMILY ACETYLTRANSFERASE, PUTATIVE-RELATED"/>
    <property type="match status" value="1"/>
</dbReference>
<feature type="domain" description="N-acetyltransferase" evidence="1">
    <location>
        <begin position="54"/>
        <end position="195"/>
    </location>
</feature>
<gene>
    <name evidence="2" type="ORF">UCDDA912_g06256</name>
</gene>
<accession>A0A0G2HF97</accession>
<reference evidence="2 3" key="2">
    <citation type="submission" date="2015-05" db="EMBL/GenBank/DDBJ databases">
        <authorList>
            <person name="Morales-Cruz A."/>
            <person name="Amrine K.C."/>
            <person name="Cantu D."/>
        </authorList>
    </citation>
    <scope>NUCLEOTIDE SEQUENCE [LARGE SCALE GENOMIC DNA]</scope>
    <source>
        <strain evidence="2">DA912</strain>
    </source>
</reference>
<dbReference type="PANTHER" id="PTHR43441">
    <property type="entry name" value="RIBOSOMAL-PROTEIN-SERINE ACETYLTRANSFERASE"/>
    <property type="match status" value="1"/>
</dbReference>
<dbReference type="AlphaFoldDB" id="A0A0G2HF97"/>
<protein>
    <submittedName>
        <fullName evidence="2">Putative gnat family</fullName>
    </submittedName>
</protein>
<name>A0A0G2HF97_9PEZI</name>
<dbReference type="Gene3D" id="3.40.630.30">
    <property type="match status" value="1"/>
</dbReference>
<dbReference type="PROSITE" id="PS51186">
    <property type="entry name" value="GNAT"/>
    <property type="match status" value="1"/>
</dbReference>
<reference evidence="2 3" key="1">
    <citation type="submission" date="2015-05" db="EMBL/GenBank/DDBJ databases">
        <title>Distinctive expansion of gene families associated with plant cell wall degradation and secondary metabolism in the genomes of grapevine trunk pathogens.</title>
        <authorList>
            <person name="Lawrence D.P."/>
            <person name="Travadon R."/>
            <person name="Rolshausen P.E."/>
            <person name="Baumgartner K."/>
        </authorList>
    </citation>
    <scope>NUCLEOTIDE SEQUENCE [LARGE SCALE GENOMIC DNA]</scope>
    <source>
        <strain evidence="2">DA912</strain>
    </source>
</reference>
<dbReference type="InterPro" id="IPR016181">
    <property type="entry name" value="Acyl_CoA_acyltransferase"/>
</dbReference>
<dbReference type="SUPFAM" id="SSF55729">
    <property type="entry name" value="Acyl-CoA N-acyltransferases (Nat)"/>
    <property type="match status" value="1"/>
</dbReference>
<dbReference type="GO" id="GO:0008999">
    <property type="term" value="F:protein-N-terminal-alanine acetyltransferase activity"/>
    <property type="evidence" value="ECO:0007669"/>
    <property type="project" value="TreeGrafter"/>
</dbReference>
<dbReference type="InterPro" id="IPR000182">
    <property type="entry name" value="GNAT_dom"/>
</dbReference>
<sequence length="240" mass="26569">MAEPTVFYFPINTPIANDRVKLIPFDVDLHGAAFIAQSADHPELYANMSFIPFSTVSELKASFTGPDTLLSLSNPAHTTFAIIDKTRERSPEDPEGELAGMVAYINTSKAHLASEIGAIVVLPRYQRSHVTSNTVGLMLQYGFAPAGEGGMGLRRIQWHCSTANTASARVAERMGFEKVGRIPYHMKFPLGKRYGKLGNGRPVPPGSHPDDVWRDSLYYSLSWDVWESEAREKVEKAISR</sequence>